<dbReference type="SUPFAM" id="SSF57850">
    <property type="entry name" value="RING/U-box"/>
    <property type="match status" value="1"/>
</dbReference>
<keyword evidence="2 4" id="KW-0863">Zinc-finger</keyword>
<evidence type="ECO:0000256" key="4">
    <source>
        <dbReference type="PROSITE-ProRule" id="PRU00175"/>
    </source>
</evidence>
<comment type="caution">
    <text evidence="7">The sequence shown here is derived from an EMBL/GenBank/DDBJ whole genome shotgun (WGS) entry which is preliminary data.</text>
</comment>
<dbReference type="AlphaFoldDB" id="A0A7J6RJZ6"/>
<dbReference type="EMBL" id="JABANO010025049">
    <property type="protein sequence ID" value="KAF4720893.1"/>
    <property type="molecule type" value="Genomic_DNA"/>
</dbReference>
<keyword evidence="9" id="KW-1185">Reference proteome</keyword>
<sequence length="98" mass="10841">MVSILGRLRVIADSCLEAEETNTDGDEISDELCGTIYPGTMKDHSTVEGCHHSFCGECLDDWSKRRSRCPICACQSTVVHCRHRGADSPHLQFSISLD</sequence>
<evidence type="ECO:0000313" key="9">
    <source>
        <dbReference type="Proteomes" id="UP000553632"/>
    </source>
</evidence>
<dbReference type="InterPro" id="IPR013083">
    <property type="entry name" value="Znf_RING/FYVE/PHD"/>
</dbReference>
<dbReference type="PROSITE" id="PS00518">
    <property type="entry name" value="ZF_RING_1"/>
    <property type="match status" value="1"/>
</dbReference>
<dbReference type="InterPro" id="IPR017907">
    <property type="entry name" value="Znf_RING_CS"/>
</dbReference>
<protein>
    <recommendedName>
        <fullName evidence="5">RING-type domain-containing protein</fullName>
    </recommendedName>
</protein>
<dbReference type="Proteomes" id="UP000553632">
    <property type="component" value="Unassembled WGS sequence"/>
</dbReference>
<dbReference type="EMBL" id="JABANP010000007">
    <property type="protein sequence ID" value="KAF4696904.1"/>
    <property type="molecule type" value="Genomic_DNA"/>
</dbReference>
<evidence type="ECO:0000313" key="8">
    <source>
        <dbReference type="Proteomes" id="UP000541610"/>
    </source>
</evidence>
<dbReference type="OrthoDB" id="1302410at2759"/>
<proteinExistence type="predicted"/>
<dbReference type="InterPro" id="IPR001841">
    <property type="entry name" value="Znf_RING"/>
</dbReference>
<evidence type="ECO:0000313" key="6">
    <source>
        <dbReference type="EMBL" id="KAF4696904.1"/>
    </source>
</evidence>
<keyword evidence="3" id="KW-0862">Zinc</keyword>
<name>A0A7J6RJZ6_PEROL</name>
<evidence type="ECO:0000256" key="3">
    <source>
        <dbReference type="ARBA" id="ARBA00022833"/>
    </source>
</evidence>
<dbReference type="GO" id="GO:0008270">
    <property type="term" value="F:zinc ion binding"/>
    <property type="evidence" value="ECO:0007669"/>
    <property type="project" value="UniProtKB-KW"/>
</dbReference>
<dbReference type="Gene3D" id="3.30.40.10">
    <property type="entry name" value="Zinc/RING finger domain, C3HC4 (zinc finger)"/>
    <property type="match status" value="1"/>
</dbReference>
<reference evidence="8 9" key="1">
    <citation type="submission" date="2020-04" db="EMBL/GenBank/DDBJ databases">
        <title>Perkinsus olseni comparative genomics.</title>
        <authorList>
            <person name="Bogema D.R."/>
        </authorList>
    </citation>
    <scope>NUCLEOTIDE SEQUENCE [LARGE SCALE GENOMIC DNA]</scope>
    <source>
        <strain evidence="6">00978-12</strain>
        <strain evidence="7 9">ATCC PRA-207</strain>
    </source>
</reference>
<dbReference type="Proteomes" id="UP000541610">
    <property type="component" value="Unassembled WGS sequence"/>
</dbReference>
<evidence type="ECO:0000259" key="5">
    <source>
        <dbReference type="PROSITE" id="PS50089"/>
    </source>
</evidence>
<feature type="domain" description="RING-type" evidence="5">
    <location>
        <begin position="30"/>
        <end position="72"/>
    </location>
</feature>
<dbReference type="PROSITE" id="PS50089">
    <property type="entry name" value="ZF_RING_2"/>
    <property type="match status" value="1"/>
</dbReference>
<gene>
    <name evidence="6" type="ORF">FOZ60_014681</name>
    <name evidence="7" type="ORF">FOZ63_031046</name>
</gene>
<dbReference type="Pfam" id="PF13923">
    <property type="entry name" value="zf-C3HC4_2"/>
    <property type="match status" value="1"/>
</dbReference>
<evidence type="ECO:0000256" key="1">
    <source>
        <dbReference type="ARBA" id="ARBA00022723"/>
    </source>
</evidence>
<evidence type="ECO:0000313" key="7">
    <source>
        <dbReference type="EMBL" id="KAF4720893.1"/>
    </source>
</evidence>
<evidence type="ECO:0000256" key="2">
    <source>
        <dbReference type="ARBA" id="ARBA00022771"/>
    </source>
</evidence>
<keyword evidence="1" id="KW-0479">Metal-binding</keyword>
<accession>A0A7J6RJZ6</accession>
<organism evidence="7 9">
    <name type="scientific">Perkinsus olseni</name>
    <name type="common">Perkinsus atlanticus</name>
    <dbReference type="NCBI Taxonomy" id="32597"/>
    <lineage>
        <taxon>Eukaryota</taxon>
        <taxon>Sar</taxon>
        <taxon>Alveolata</taxon>
        <taxon>Perkinsozoa</taxon>
        <taxon>Perkinsea</taxon>
        <taxon>Perkinsida</taxon>
        <taxon>Perkinsidae</taxon>
        <taxon>Perkinsus</taxon>
    </lineage>
</organism>